<protein>
    <submittedName>
        <fullName evidence="1">Uncharacterized protein</fullName>
    </submittedName>
</protein>
<organism evidence="1 2">
    <name type="scientific">Tetradesmus obliquus</name>
    <name type="common">Green alga</name>
    <name type="synonym">Acutodesmus obliquus</name>
    <dbReference type="NCBI Taxonomy" id="3088"/>
    <lineage>
        <taxon>Eukaryota</taxon>
        <taxon>Viridiplantae</taxon>
        <taxon>Chlorophyta</taxon>
        <taxon>core chlorophytes</taxon>
        <taxon>Chlorophyceae</taxon>
        <taxon>CS clade</taxon>
        <taxon>Sphaeropleales</taxon>
        <taxon>Scenedesmaceae</taxon>
        <taxon>Tetradesmus</taxon>
    </lineage>
</organism>
<dbReference type="EMBL" id="CP126209">
    <property type="protein sequence ID" value="WIA10733.1"/>
    <property type="molecule type" value="Genomic_DNA"/>
</dbReference>
<dbReference type="Proteomes" id="UP001244341">
    <property type="component" value="Chromosome 2b"/>
</dbReference>
<gene>
    <name evidence="1" type="ORF">OEZ85_010906</name>
</gene>
<accession>A0ABY8TQS3</accession>
<proteinExistence type="predicted"/>
<evidence type="ECO:0000313" key="2">
    <source>
        <dbReference type="Proteomes" id="UP001244341"/>
    </source>
</evidence>
<evidence type="ECO:0000313" key="1">
    <source>
        <dbReference type="EMBL" id="WIA10733.1"/>
    </source>
</evidence>
<name>A0ABY8TQS3_TETOB</name>
<keyword evidence="2" id="KW-1185">Reference proteome</keyword>
<sequence>MQRDCDVWKLVEGYRHSFNCEPDLPLAGCMSMRQLLAGRDFAEHVKIMEQGVRGRWRAQLQQLPQRRRQQ</sequence>
<reference evidence="1 2" key="1">
    <citation type="submission" date="2023-05" db="EMBL/GenBank/DDBJ databases">
        <title>A 100% complete, gapless, phased diploid assembly of the Scenedesmus obliquus UTEX 3031 genome.</title>
        <authorList>
            <person name="Biondi T.C."/>
            <person name="Hanschen E.R."/>
            <person name="Kwon T."/>
            <person name="Eng W."/>
            <person name="Kruse C.P.S."/>
            <person name="Koehler S.I."/>
            <person name="Kunde Y."/>
            <person name="Gleasner C.D."/>
            <person name="You Mak K.T."/>
            <person name="Polle J."/>
            <person name="Hovde B.T."/>
            <person name="Starkenburg S.R."/>
        </authorList>
    </citation>
    <scope>NUCLEOTIDE SEQUENCE [LARGE SCALE GENOMIC DNA]</scope>
    <source>
        <strain evidence="1 2">DOE0152z</strain>
    </source>
</reference>